<protein>
    <submittedName>
        <fullName evidence="1">Uncharacterized protein</fullName>
    </submittedName>
</protein>
<reference evidence="1" key="2">
    <citation type="journal article" date="2015" name="Data Brief">
        <title>Shoot transcriptome of the giant reed, Arundo donax.</title>
        <authorList>
            <person name="Barrero R.A."/>
            <person name="Guerrero F.D."/>
            <person name="Moolhuijzen P."/>
            <person name="Goolsby J.A."/>
            <person name="Tidwell J."/>
            <person name="Bellgard S.E."/>
            <person name="Bellgard M.I."/>
        </authorList>
    </citation>
    <scope>NUCLEOTIDE SEQUENCE</scope>
    <source>
        <tissue evidence="1">Shoot tissue taken approximately 20 cm above the soil surface</tissue>
    </source>
</reference>
<reference evidence="1" key="1">
    <citation type="submission" date="2014-09" db="EMBL/GenBank/DDBJ databases">
        <authorList>
            <person name="Magalhaes I.L.F."/>
            <person name="Oliveira U."/>
            <person name="Santos F.R."/>
            <person name="Vidigal T.H.D.A."/>
            <person name="Brescovit A.D."/>
            <person name="Santos A.J."/>
        </authorList>
    </citation>
    <scope>NUCLEOTIDE SEQUENCE</scope>
    <source>
        <tissue evidence="1">Shoot tissue taken approximately 20 cm above the soil surface</tissue>
    </source>
</reference>
<organism evidence="1">
    <name type="scientific">Arundo donax</name>
    <name type="common">Giant reed</name>
    <name type="synonym">Donax arundinaceus</name>
    <dbReference type="NCBI Taxonomy" id="35708"/>
    <lineage>
        <taxon>Eukaryota</taxon>
        <taxon>Viridiplantae</taxon>
        <taxon>Streptophyta</taxon>
        <taxon>Embryophyta</taxon>
        <taxon>Tracheophyta</taxon>
        <taxon>Spermatophyta</taxon>
        <taxon>Magnoliopsida</taxon>
        <taxon>Liliopsida</taxon>
        <taxon>Poales</taxon>
        <taxon>Poaceae</taxon>
        <taxon>PACMAD clade</taxon>
        <taxon>Arundinoideae</taxon>
        <taxon>Arundineae</taxon>
        <taxon>Arundo</taxon>
    </lineage>
</organism>
<dbReference type="EMBL" id="GBRH01173665">
    <property type="protein sequence ID" value="JAE24231.1"/>
    <property type="molecule type" value="Transcribed_RNA"/>
</dbReference>
<name>A0A0A9GNW2_ARUDO</name>
<evidence type="ECO:0000313" key="1">
    <source>
        <dbReference type="EMBL" id="JAE24231.1"/>
    </source>
</evidence>
<proteinExistence type="predicted"/>
<accession>A0A0A9GNW2</accession>
<sequence>MPLKISSYYQISMSI</sequence>